<feature type="compositionally biased region" description="Low complexity" evidence="1">
    <location>
        <begin position="60"/>
        <end position="80"/>
    </location>
</feature>
<evidence type="ECO:0000256" key="1">
    <source>
        <dbReference type="SAM" id="MobiDB-lite"/>
    </source>
</evidence>
<protein>
    <submittedName>
        <fullName evidence="2">Uncharacterized protein</fullName>
    </submittedName>
</protein>
<sequence length="80" mass="8708">MAWNQHNLQLYTNKTQINQHLSIITAVIRGNRELGIGKTPTQSPVTCHLSPVPSHLSPVTSHQSPVTSPQSPVPSHQSPV</sequence>
<dbReference type="RefSeq" id="WP_193943046.1">
    <property type="nucleotide sequence ID" value="NZ_JADEWB010000072.1"/>
</dbReference>
<keyword evidence="3" id="KW-1185">Reference proteome</keyword>
<evidence type="ECO:0000313" key="3">
    <source>
        <dbReference type="Proteomes" id="UP000606776"/>
    </source>
</evidence>
<feature type="non-terminal residue" evidence="2">
    <location>
        <position position="80"/>
    </location>
</feature>
<comment type="caution">
    <text evidence="2">The sequence shown here is derived from an EMBL/GenBank/DDBJ whole genome shotgun (WGS) entry which is preliminary data.</text>
</comment>
<dbReference type="Proteomes" id="UP000606776">
    <property type="component" value="Unassembled WGS sequence"/>
</dbReference>
<name>A0ABR9VEW8_9CYAN</name>
<gene>
    <name evidence="2" type="ORF">IQ227_13575</name>
</gene>
<feature type="region of interest" description="Disordered" evidence="1">
    <location>
        <begin position="35"/>
        <end position="80"/>
    </location>
</feature>
<organism evidence="2 3">
    <name type="scientific">Sphaerospermopsis aphanizomenoides LEGE 00250</name>
    <dbReference type="NCBI Taxonomy" id="2777972"/>
    <lineage>
        <taxon>Bacteria</taxon>
        <taxon>Bacillati</taxon>
        <taxon>Cyanobacteriota</taxon>
        <taxon>Cyanophyceae</taxon>
        <taxon>Nostocales</taxon>
        <taxon>Aphanizomenonaceae</taxon>
        <taxon>Sphaerospermopsis</taxon>
        <taxon>Sphaerospermopsis aphanizomenoides</taxon>
    </lineage>
</organism>
<proteinExistence type="predicted"/>
<evidence type="ECO:0000313" key="2">
    <source>
        <dbReference type="EMBL" id="MBE9237028.1"/>
    </source>
</evidence>
<reference evidence="2 3" key="1">
    <citation type="submission" date="2020-10" db="EMBL/GenBank/DDBJ databases">
        <authorList>
            <person name="Castelo-Branco R."/>
            <person name="Eusebio N."/>
            <person name="Adriana R."/>
            <person name="Vieira A."/>
            <person name="Brugerolle De Fraissinette N."/>
            <person name="Rezende De Castro R."/>
            <person name="Schneider M.P."/>
            <person name="Vasconcelos V."/>
            <person name="Leao P.N."/>
        </authorList>
    </citation>
    <scope>NUCLEOTIDE SEQUENCE [LARGE SCALE GENOMIC DNA]</scope>
    <source>
        <strain evidence="2 3">LEGE 00250</strain>
    </source>
</reference>
<accession>A0ABR9VEW8</accession>
<dbReference type="EMBL" id="JADEWB010000072">
    <property type="protein sequence ID" value="MBE9237028.1"/>
    <property type="molecule type" value="Genomic_DNA"/>
</dbReference>